<dbReference type="EMBL" id="AQRA01000007">
    <property type="protein sequence ID" value="EZH72633.1"/>
    <property type="molecule type" value="Genomic_DNA"/>
</dbReference>
<dbReference type="SUPFAM" id="SSF48452">
    <property type="entry name" value="TPR-like"/>
    <property type="match status" value="1"/>
</dbReference>
<name>A0A023BS61_9FLAO</name>
<comment type="caution">
    <text evidence="1">The sequence shown here is derived from an EMBL/GenBank/DDBJ whole genome shotgun (WGS) entry which is preliminary data.</text>
</comment>
<gene>
    <name evidence="1" type="ORF">ATO12_21080</name>
</gene>
<dbReference type="AlphaFoldDB" id="A0A023BS61"/>
<dbReference type="Proteomes" id="UP000023541">
    <property type="component" value="Unassembled WGS sequence"/>
</dbReference>
<accession>A0A023BS61</accession>
<dbReference type="PROSITE" id="PS51257">
    <property type="entry name" value="PROKAR_LIPOPROTEIN"/>
    <property type="match status" value="1"/>
</dbReference>
<dbReference type="InterPro" id="IPR041662">
    <property type="entry name" value="SusD-like_2"/>
</dbReference>
<dbReference type="eggNOG" id="COG0521">
    <property type="taxonomic scope" value="Bacteria"/>
</dbReference>
<protein>
    <submittedName>
        <fullName evidence="1">Starch-binding protein</fullName>
    </submittedName>
</protein>
<keyword evidence="2" id="KW-1185">Reference proteome</keyword>
<reference evidence="1 2" key="1">
    <citation type="submission" date="2014-04" db="EMBL/GenBank/DDBJ databases">
        <title>Aquimarina sp. 22II-S11-z7 Genome Sequencing.</title>
        <authorList>
            <person name="Lai Q."/>
        </authorList>
    </citation>
    <scope>NUCLEOTIDE SEQUENCE [LARGE SCALE GENOMIC DNA]</scope>
    <source>
        <strain evidence="1 2">22II-S11-z7</strain>
    </source>
</reference>
<dbReference type="Gene3D" id="1.25.40.390">
    <property type="match status" value="1"/>
</dbReference>
<evidence type="ECO:0000313" key="2">
    <source>
        <dbReference type="Proteomes" id="UP000023541"/>
    </source>
</evidence>
<sequence length="461" mass="50253">MKRIYKINKTFILLIASVTMLLSCEYGTTDEDPTRPVEEIVPIKAIMPVMQAQSHRNITAGLGRLAGIVTQQWNGIDAQQEGYTRYVIDENDISNFWDGGIYTGSMRDCATIIEKTTDTKGVNSRGVAKIYLAANIGMVTNCWGDAPFSEAFQGEENLFPKYDSQESIYADIIRILDEAIVDLTATDELSIQGSLVALDNDGWIKVANALKARYLIQLTKRDPQASTKALAAITSAMSSNGEQAQFPFGTTQNEGNPLASFGILRPKTMGIDPHFDTLMTGDPRYNLYINSSGAVPLFDGNEDLFWAQYSSPGLLITYAEQKFIEAEALERTGGDGTAALVAAVTANMEFIGVPAADIATYTGALALGGTLDADIETIIVEKYKALYGNTPIEVWNDYRRTGYPTLTPNANGANGLNPSGVVPRRWLYPISERVSNPDSFQAAISAQGGHLMDVDIWAFKN</sequence>
<dbReference type="Pfam" id="PF12771">
    <property type="entry name" value="SusD-like_2"/>
    <property type="match status" value="1"/>
</dbReference>
<dbReference type="STRING" id="1317122.ATO12_21080"/>
<evidence type="ECO:0000313" key="1">
    <source>
        <dbReference type="EMBL" id="EZH72633.1"/>
    </source>
</evidence>
<organism evidence="1 2">
    <name type="scientific">Aquimarina atlantica</name>
    <dbReference type="NCBI Taxonomy" id="1317122"/>
    <lineage>
        <taxon>Bacteria</taxon>
        <taxon>Pseudomonadati</taxon>
        <taxon>Bacteroidota</taxon>
        <taxon>Flavobacteriia</taxon>
        <taxon>Flavobacteriales</taxon>
        <taxon>Flavobacteriaceae</taxon>
        <taxon>Aquimarina</taxon>
    </lineage>
</organism>
<dbReference type="RefSeq" id="WP_034243841.1">
    <property type="nucleotide sequence ID" value="NZ_AQRA01000007.1"/>
</dbReference>
<proteinExistence type="predicted"/>
<dbReference type="OrthoDB" id="725917at2"/>
<dbReference type="InterPro" id="IPR011990">
    <property type="entry name" value="TPR-like_helical_dom_sf"/>
</dbReference>